<sequence>MDLVVTLDCDGTTVRIPVEPDGEPRGVVHAYFQPMTVRLVSGVATTDSAPEPVDVAAVMRLVEQYGFLRASSAHLALTPEGQEMSKRRFGEAAELLDKIRAAVTR</sequence>
<accession>A0ABY2DKP2</accession>
<protein>
    <recommendedName>
        <fullName evidence="3">Transcriptional regulator</fullName>
    </recommendedName>
</protein>
<proteinExistence type="predicted"/>
<keyword evidence="2" id="KW-1185">Reference proteome</keyword>
<evidence type="ECO:0000313" key="2">
    <source>
        <dbReference type="Proteomes" id="UP000295626"/>
    </source>
</evidence>
<dbReference type="EMBL" id="SMKE01000052">
    <property type="protein sequence ID" value="TDC01420.1"/>
    <property type="molecule type" value="Genomic_DNA"/>
</dbReference>
<evidence type="ECO:0000313" key="1">
    <source>
        <dbReference type="EMBL" id="TDC01420.1"/>
    </source>
</evidence>
<reference evidence="1 2" key="1">
    <citation type="submission" date="2019-02" db="EMBL/GenBank/DDBJ databases">
        <title>Draft genome sequences of novel Actinobacteria.</title>
        <authorList>
            <person name="Sahin N."/>
            <person name="Ay H."/>
            <person name="Saygin H."/>
        </authorList>
    </citation>
    <scope>NUCLEOTIDE SEQUENCE [LARGE SCALE GENOMIC DNA]</scope>
    <source>
        <strain evidence="1 2">JCM 30529</strain>
    </source>
</reference>
<name>A0ABY2DKP2_9ACTN</name>
<comment type="caution">
    <text evidence="1">The sequence shown here is derived from an EMBL/GenBank/DDBJ whole genome shotgun (WGS) entry which is preliminary data.</text>
</comment>
<dbReference type="Proteomes" id="UP000295626">
    <property type="component" value="Unassembled WGS sequence"/>
</dbReference>
<evidence type="ECO:0008006" key="3">
    <source>
        <dbReference type="Google" id="ProtNLM"/>
    </source>
</evidence>
<gene>
    <name evidence="1" type="ORF">E1091_02950</name>
</gene>
<organism evidence="1 2">
    <name type="scientific">Micromonospora fluostatini</name>
    <dbReference type="NCBI Taxonomy" id="1629071"/>
    <lineage>
        <taxon>Bacteria</taxon>
        <taxon>Bacillati</taxon>
        <taxon>Actinomycetota</taxon>
        <taxon>Actinomycetes</taxon>
        <taxon>Micromonosporales</taxon>
        <taxon>Micromonosporaceae</taxon>
        <taxon>Micromonospora</taxon>
    </lineage>
</organism>